<comment type="caution">
    <text evidence="2">The sequence shown here is derived from an EMBL/GenBank/DDBJ whole genome shotgun (WGS) entry which is preliminary data.</text>
</comment>
<name>A0A644W3R5_9ZZZZ</name>
<accession>A0A644W3R5</accession>
<dbReference type="Gene3D" id="2.60.40.1260">
    <property type="entry name" value="Lamin Tail domain"/>
    <property type="match status" value="1"/>
</dbReference>
<protein>
    <recommendedName>
        <fullName evidence="1">LTD domain-containing protein</fullName>
    </recommendedName>
</protein>
<sequence>MKSYMLFFLLFAPFFCFTQVSESFSDGDFTQNPTWTGMVSRFWVNHAFQLQSIAQEASTSYLFTPSTAIENGVWECRLKIDYPTSSSNYACIYIISDVSVLENGLKGYFVQVGGTNDEVSLYLQEGMQKVKIIDGVDRRTDVKPLEISVKVTRDSLSVFRLYSKLSSETDYFFEGEVQNNKVMRSRYFGLSYTNSVKTGNCYFFDDIEVSGSIIPDLTPPELMKVKIISQNKLCLNFSEPIDFSDFQINLNGDLREVLFLEIADNHESAEIVVDIEFETGRLYKIEVIGLKDEAGNLLLNDIKKIGVTEPVSVGDIVLNEVMFHPADSGAEYVEFYNRSEKVIDMSGVIFATQKSDGSLNPGSKIPDGVLMFPGDYLAVTSDTGAVRKYHSCPSDVKIIQSGWSSLNNESSTLVLTNSAKDTIVDSFRYDVSMHHVLVKNPKGVALERINPGWPAQDVNNWHSAASSHNYGTPGFINSQYRSMDESPEEREQLFYFESPVFSPDNDGNNDVCFLHYNFPEAGNVFNICILTPVGEKVLSLVEQFVSGRQGVLTWDGRTGNGQLANIGVYVFYIEIFNPNTGKRKCRRLPVVLSSR</sequence>
<proteinExistence type="predicted"/>
<gene>
    <name evidence="2" type="ORF">SDC9_44418</name>
</gene>
<feature type="domain" description="LTD" evidence="1">
    <location>
        <begin position="303"/>
        <end position="431"/>
    </location>
</feature>
<dbReference type="EMBL" id="VSSQ01000596">
    <property type="protein sequence ID" value="MPL98218.1"/>
    <property type="molecule type" value="Genomic_DNA"/>
</dbReference>
<dbReference type="Pfam" id="PF00932">
    <property type="entry name" value="LTD"/>
    <property type="match status" value="1"/>
</dbReference>
<dbReference type="InterPro" id="IPR036415">
    <property type="entry name" value="Lamin_tail_dom_sf"/>
</dbReference>
<evidence type="ECO:0000259" key="1">
    <source>
        <dbReference type="PROSITE" id="PS51841"/>
    </source>
</evidence>
<dbReference type="AlphaFoldDB" id="A0A644W3R5"/>
<evidence type="ECO:0000313" key="2">
    <source>
        <dbReference type="EMBL" id="MPL98218.1"/>
    </source>
</evidence>
<dbReference type="Gene3D" id="2.60.40.4070">
    <property type="match status" value="1"/>
</dbReference>
<dbReference type="SUPFAM" id="SSF74853">
    <property type="entry name" value="Lamin A/C globular tail domain"/>
    <property type="match status" value="1"/>
</dbReference>
<dbReference type="PROSITE" id="PS51841">
    <property type="entry name" value="LTD"/>
    <property type="match status" value="1"/>
</dbReference>
<reference evidence="2" key="1">
    <citation type="submission" date="2019-08" db="EMBL/GenBank/DDBJ databases">
        <authorList>
            <person name="Kucharzyk K."/>
            <person name="Murdoch R.W."/>
            <person name="Higgins S."/>
            <person name="Loffler F."/>
        </authorList>
    </citation>
    <scope>NUCLEOTIDE SEQUENCE</scope>
</reference>
<dbReference type="InterPro" id="IPR001322">
    <property type="entry name" value="Lamin_tail_dom"/>
</dbReference>
<organism evidence="2">
    <name type="scientific">bioreactor metagenome</name>
    <dbReference type="NCBI Taxonomy" id="1076179"/>
    <lineage>
        <taxon>unclassified sequences</taxon>
        <taxon>metagenomes</taxon>
        <taxon>ecological metagenomes</taxon>
    </lineage>
</organism>